<dbReference type="Proteomes" id="UP000095286">
    <property type="component" value="Unplaced"/>
</dbReference>
<evidence type="ECO:0000313" key="1">
    <source>
        <dbReference type="Proteomes" id="UP000095286"/>
    </source>
</evidence>
<evidence type="ECO:0000313" key="2">
    <source>
        <dbReference type="WBParaSite" id="RSKR_0001112800.1"/>
    </source>
</evidence>
<dbReference type="WBParaSite" id="RSKR_0001112800.1">
    <property type="protein sequence ID" value="RSKR_0001112800.1"/>
    <property type="gene ID" value="RSKR_0001112800"/>
</dbReference>
<accession>A0AC35UFG2</accession>
<proteinExistence type="predicted"/>
<protein>
    <submittedName>
        <fullName evidence="2">TIR domain-containing protein</fullName>
    </submittedName>
</protein>
<organism evidence="1 2">
    <name type="scientific">Rhabditophanes sp. KR3021</name>
    <dbReference type="NCBI Taxonomy" id="114890"/>
    <lineage>
        <taxon>Eukaryota</taxon>
        <taxon>Metazoa</taxon>
        <taxon>Ecdysozoa</taxon>
        <taxon>Nematoda</taxon>
        <taxon>Chromadorea</taxon>
        <taxon>Rhabditida</taxon>
        <taxon>Tylenchina</taxon>
        <taxon>Panagrolaimomorpha</taxon>
        <taxon>Strongyloidoidea</taxon>
        <taxon>Alloionematidae</taxon>
        <taxon>Rhabditophanes</taxon>
    </lineage>
</organism>
<sequence length="514" mass="58315">MITKKARGMHPNSSLDTHNYSPPLYDIFLGGSCGETVWRRELVIPYLKKRNISYYDPQRAVWSKEMIYEEAIAKENSSLFLFVLDPTTVNATSFLEIAYFATRQSPKLVVVFLDRKEWSHKAHPLDLPDRERTCDLIETILTRHSVPLLSSINEALDYIDEMIIGDKPWKAALADKLQRIPYLKIQGNRTLRKVSHTMTSLRSSKSTFAKYCTNVVCLLAVQVLFIGLLVYLCPLGNDAWLAAFVLVFLLINVAAIASIPLIKRWKGAKAVPTATLILPPPPLPRISTYTLNEKGEQRIGATTIPSNTLRQQPHRLTRQSASGSFLKPTPVGYDVFLSCSSSNELDWMTQRAIPQLEKNSLTFTSSVNCVKEMKMPLLHASSHILYYIPSYKTFLSGMIEIAYYIGHSDWQVTVCVPREAECLVLLQDSNHDPKTVQTVARRNECYQMAFCYLKDMANRRQCRVFTHCEEAIKHIATKHKLAREQSVEPHEPTVMATSKSEDRISVSSNLLISK</sequence>
<name>A0AC35UFG2_9BILA</name>
<reference evidence="2" key="1">
    <citation type="submission" date="2016-11" db="UniProtKB">
        <authorList>
            <consortium name="WormBaseParasite"/>
        </authorList>
    </citation>
    <scope>IDENTIFICATION</scope>
    <source>
        <strain evidence="2">KR3021</strain>
    </source>
</reference>